<dbReference type="AlphaFoldDB" id="A0A024S0B8"/>
<feature type="transmembrane region" description="Helical" evidence="1">
    <location>
        <begin position="245"/>
        <end position="266"/>
    </location>
</feature>
<gene>
    <name evidence="2" type="ORF">M419DRAFT_12453</name>
</gene>
<accession>A0A024S0B8</accession>
<evidence type="ECO:0000313" key="2">
    <source>
        <dbReference type="EMBL" id="ETR97651.1"/>
    </source>
</evidence>
<evidence type="ECO:0000256" key="1">
    <source>
        <dbReference type="SAM" id="Phobius"/>
    </source>
</evidence>
<dbReference type="OrthoDB" id="5086500at2759"/>
<dbReference type="EMBL" id="KI911168">
    <property type="protein sequence ID" value="ETR97651.1"/>
    <property type="molecule type" value="Genomic_DNA"/>
</dbReference>
<name>A0A024S0B8_HYPJR</name>
<dbReference type="KEGG" id="trr:M419DRAFT_12453"/>
<dbReference type="InterPro" id="IPR046536">
    <property type="entry name" value="DUF6601"/>
</dbReference>
<dbReference type="Proteomes" id="UP000024376">
    <property type="component" value="Unassembled WGS sequence"/>
</dbReference>
<evidence type="ECO:0000313" key="3">
    <source>
        <dbReference type="Proteomes" id="UP000024376"/>
    </source>
</evidence>
<organism evidence="2 3">
    <name type="scientific">Hypocrea jecorina (strain ATCC 56765 / BCRC 32924 / NRRL 11460 / Rut C-30)</name>
    <name type="common">Trichoderma reesei</name>
    <dbReference type="NCBI Taxonomy" id="1344414"/>
    <lineage>
        <taxon>Eukaryota</taxon>
        <taxon>Fungi</taxon>
        <taxon>Dikarya</taxon>
        <taxon>Ascomycota</taxon>
        <taxon>Pezizomycotina</taxon>
        <taxon>Sordariomycetes</taxon>
        <taxon>Hypocreomycetidae</taxon>
        <taxon>Hypocreales</taxon>
        <taxon>Hypocreaceae</taxon>
        <taxon>Trichoderma</taxon>
    </lineage>
</organism>
<keyword evidence="1" id="KW-1133">Transmembrane helix</keyword>
<dbReference type="Pfam" id="PF20246">
    <property type="entry name" value="DUF6601"/>
    <property type="match status" value="1"/>
</dbReference>
<reference evidence="3" key="1">
    <citation type="journal article" date="2013" name="Ind. Biotechnol.">
        <title>Comparative genomics analysis of Trichoderma reesei strains.</title>
        <authorList>
            <person name="Koike H."/>
            <person name="Aerts A."/>
            <person name="LaButti K."/>
            <person name="Grigoriev I.V."/>
            <person name="Baker S.E."/>
        </authorList>
    </citation>
    <scope>NUCLEOTIDE SEQUENCE [LARGE SCALE GENOMIC DNA]</scope>
    <source>
        <strain evidence="3">ATCC 56765 / BCRC 32924 / NRRL 11460 / Rut C-30</strain>
    </source>
</reference>
<evidence type="ECO:0008006" key="4">
    <source>
        <dbReference type="Google" id="ProtNLM"/>
    </source>
</evidence>
<keyword evidence="1" id="KW-0472">Membrane</keyword>
<dbReference type="HOGENOM" id="CLU_043687_0_0_1"/>
<sequence>MTVTIERSPPFAVELQRQASDEATRDDHDTARLSRVLPATIRSRSDEILNPISNMEEFLHQELLVRKINAVQDWLWACGRPMPPRPLHHQLVLSRDIIVTENPELHLIWGPRGIHLKPLPEYLLDAGFWRQHILPSSHPIHVEIEQCARGFLFSYCALIAHYSDFRLAREKGLLPDTVTWEYWKILSSQILESHCYSAVNPRYWYGELRLGRLNKVYRFRKGHLLRGYSRIAGYAIYGDLIRDNFASLVTVLGYVVIVLTAMQVGLATDKLVSNSAFQAASYGLTVFSIIAPLISTVAIMLFVSLWVITNWRATTAFEKRRFAEMGVEPYWREQYQH</sequence>
<protein>
    <recommendedName>
        <fullName evidence="4">Subtilisin-like serine protease</fullName>
    </recommendedName>
</protein>
<dbReference type="PANTHER" id="PTHR34414">
    <property type="entry name" value="HET DOMAIN-CONTAINING PROTEIN-RELATED"/>
    <property type="match status" value="1"/>
</dbReference>
<feature type="transmembrane region" description="Helical" evidence="1">
    <location>
        <begin position="286"/>
        <end position="311"/>
    </location>
</feature>
<keyword evidence="1" id="KW-0812">Transmembrane</keyword>
<dbReference type="PANTHER" id="PTHR34414:SF1">
    <property type="entry name" value="SUBTILISIN-LIKE SERINE PROTEASE"/>
    <property type="match status" value="1"/>
</dbReference>
<proteinExistence type="predicted"/>